<keyword evidence="12" id="KW-0675">Receptor</keyword>
<evidence type="ECO:0000256" key="9">
    <source>
        <dbReference type="ARBA" id="ARBA00023065"/>
    </source>
</evidence>
<dbReference type="InterPro" id="IPR039426">
    <property type="entry name" value="TonB-dep_rcpt-like"/>
</dbReference>
<dbReference type="Gene3D" id="3.55.50.30">
    <property type="match status" value="1"/>
</dbReference>
<dbReference type="GO" id="GO:0015344">
    <property type="term" value="F:siderophore uptake transmembrane transporter activity"/>
    <property type="evidence" value="ECO:0007669"/>
    <property type="project" value="TreeGrafter"/>
</dbReference>
<evidence type="ECO:0000256" key="4">
    <source>
        <dbReference type="ARBA" id="ARBA00022452"/>
    </source>
</evidence>
<name>A0A1G8SPG7_9GAMM</name>
<evidence type="ECO:0000256" key="3">
    <source>
        <dbReference type="ARBA" id="ARBA00022448"/>
    </source>
</evidence>
<dbReference type="PROSITE" id="PS52016">
    <property type="entry name" value="TONB_DEPENDENT_REC_3"/>
    <property type="match status" value="1"/>
</dbReference>
<evidence type="ECO:0000256" key="10">
    <source>
        <dbReference type="ARBA" id="ARBA00023077"/>
    </source>
</evidence>
<dbReference type="Gene3D" id="2.40.170.20">
    <property type="entry name" value="TonB-dependent receptor, beta-barrel domain"/>
    <property type="match status" value="1"/>
</dbReference>
<evidence type="ECO:0000256" key="14">
    <source>
        <dbReference type="PROSITE-ProRule" id="PRU01360"/>
    </source>
</evidence>
<dbReference type="Gene3D" id="2.170.130.10">
    <property type="entry name" value="TonB-dependent receptor, plug domain"/>
    <property type="match status" value="1"/>
</dbReference>
<comment type="subcellular location">
    <subcellularLocation>
        <location evidence="1 14">Cell outer membrane</location>
        <topology evidence="1 14">Multi-pass membrane protein</topology>
    </subcellularLocation>
</comment>
<evidence type="ECO:0000313" key="19">
    <source>
        <dbReference type="Proteomes" id="UP000198525"/>
    </source>
</evidence>
<dbReference type="InterPro" id="IPR036942">
    <property type="entry name" value="Beta-barrel_TonB_sf"/>
</dbReference>
<gene>
    <name evidence="18" type="ORF">SAMN04487954_10454</name>
</gene>
<dbReference type="InterPro" id="IPR012910">
    <property type="entry name" value="Plug_dom"/>
</dbReference>
<evidence type="ECO:0000256" key="7">
    <source>
        <dbReference type="ARBA" id="ARBA00022729"/>
    </source>
</evidence>
<reference evidence="18 19" key="1">
    <citation type="submission" date="2016-10" db="EMBL/GenBank/DDBJ databases">
        <authorList>
            <person name="de Groot N.N."/>
        </authorList>
    </citation>
    <scope>NUCLEOTIDE SEQUENCE [LARGE SCALE GENOMIC DNA]</scope>
    <source>
        <strain evidence="18 19">CGMCC 1.6133</strain>
    </source>
</reference>
<keyword evidence="9" id="KW-0406">Ion transport</keyword>
<keyword evidence="6 14" id="KW-0812">Transmembrane</keyword>
<keyword evidence="10 15" id="KW-0798">TonB box</keyword>
<dbReference type="PANTHER" id="PTHR32552">
    <property type="entry name" value="FERRICHROME IRON RECEPTOR-RELATED"/>
    <property type="match status" value="1"/>
</dbReference>
<comment type="similarity">
    <text evidence="2 14 15">Belongs to the TonB-dependent receptor family.</text>
</comment>
<evidence type="ECO:0000256" key="16">
    <source>
        <dbReference type="SAM" id="SignalP"/>
    </source>
</evidence>
<dbReference type="SMART" id="SM00965">
    <property type="entry name" value="STN"/>
    <property type="match status" value="1"/>
</dbReference>
<keyword evidence="4 14" id="KW-1134">Transmembrane beta strand</keyword>
<evidence type="ECO:0000256" key="8">
    <source>
        <dbReference type="ARBA" id="ARBA00023004"/>
    </source>
</evidence>
<keyword evidence="7 16" id="KW-0732">Signal</keyword>
<evidence type="ECO:0000256" key="12">
    <source>
        <dbReference type="ARBA" id="ARBA00023170"/>
    </source>
</evidence>
<dbReference type="InterPro" id="IPR011662">
    <property type="entry name" value="Secretin/TonB_short_N"/>
</dbReference>
<dbReference type="InterPro" id="IPR000531">
    <property type="entry name" value="Beta-barrel_TonB"/>
</dbReference>
<dbReference type="Pfam" id="PF00593">
    <property type="entry name" value="TonB_dep_Rec_b-barrel"/>
    <property type="match status" value="1"/>
</dbReference>
<feature type="signal peptide" evidence="16">
    <location>
        <begin position="1"/>
        <end position="38"/>
    </location>
</feature>
<dbReference type="GO" id="GO:0009279">
    <property type="term" value="C:cell outer membrane"/>
    <property type="evidence" value="ECO:0007669"/>
    <property type="project" value="UniProtKB-SubCell"/>
</dbReference>
<accession>A0A1G8SPG7</accession>
<dbReference type="EMBL" id="FNES01000004">
    <property type="protein sequence ID" value="SDJ30635.1"/>
    <property type="molecule type" value="Genomic_DNA"/>
</dbReference>
<keyword evidence="3 14" id="KW-0813">Transport</keyword>
<dbReference type="Pfam" id="PF07660">
    <property type="entry name" value="STN"/>
    <property type="match status" value="1"/>
</dbReference>
<evidence type="ECO:0000256" key="5">
    <source>
        <dbReference type="ARBA" id="ARBA00022496"/>
    </source>
</evidence>
<dbReference type="STRING" id="376427.SAMN04487954_10454"/>
<keyword evidence="5" id="KW-0410">Iron transport</keyword>
<dbReference type="SUPFAM" id="SSF56935">
    <property type="entry name" value="Porins"/>
    <property type="match status" value="1"/>
</dbReference>
<dbReference type="PANTHER" id="PTHR32552:SF68">
    <property type="entry name" value="FERRICHROME OUTER MEMBRANE TRANSPORTER_PHAGE RECEPTOR"/>
    <property type="match status" value="1"/>
</dbReference>
<keyword evidence="8" id="KW-0408">Iron</keyword>
<evidence type="ECO:0000259" key="17">
    <source>
        <dbReference type="SMART" id="SM00965"/>
    </source>
</evidence>
<keyword evidence="19" id="KW-1185">Reference proteome</keyword>
<dbReference type="GO" id="GO:0015891">
    <property type="term" value="P:siderophore transport"/>
    <property type="evidence" value="ECO:0007669"/>
    <property type="project" value="UniProtKB-ARBA"/>
</dbReference>
<dbReference type="Proteomes" id="UP000198525">
    <property type="component" value="Unassembled WGS sequence"/>
</dbReference>
<evidence type="ECO:0000256" key="1">
    <source>
        <dbReference type="ARBA" id="ARBA00004571"/>
    </source>
</evidence>
<sequence length="629" mass="68918">MSTQKAHSRFIRTPLARAIQCSLLAGSLAVGLPATVLAQDAAGQGATTQQSYSIAAGQLDTALNRFAVMADIEIAFDATLTAGKQTAGLQGSYGVEEGLQRLLAGTGLAPVRRADGSYRLERQSTDEELPLVRVEADWLGRSAVGPDEGYQAQRSLAATKADIALSDTPRTVSVVTRERIEDQNARSLSSILSYVPGISTTDFPVGDGLAGDIFYIRGMNQRDYGYGTYRDGLRVQPNAYSTSAEPYGLERVEVFKGPTSALYGENVPGGIVNLVSKRPTAEARGEFNLSYGTHDRRQVSVDVSGPLDRNGAVEGRVVLLHRQSATQTDSVSDDRIYLAPSLTFYLSDQDTLTLLGSYQKDDTEIQLGLPAAGTLLPHPSGELDSSTNLGHPEWDQFDREVWSLGYEYEHAFNDRWNFQQNARYLRSEVARKEVWWSFLGDGFGDVVGAIGRDRDNESTTFAIDNRLVGRFGDESHRHTWLAGVSFDRTSFSQLQDIGTSAPQMINVFDPKWGSAPQTPDRASDGEDVQELTGLYTQLHSKLGKAIMQVGGAVRLGEDRIRQSLESQRQLFGDRRGFQRSDRLYVPVRFWVVSLPQLLEHLRAGAPGIRSEWQGAGSDHRASVRAGFAL</sequence>
<dbReference type="InterPro" id="IPR037066">
    <property type="entry name" value="Plug_dom_sf"/>
</dbReference>
<evidence type="ECO:0000256" key="6">
    <source>
        <dbReference type="ARBA" id="ARBA00022692"/>
    </source>
</evidence>
<dbReference type="Pfam" id="PF07715">
    <property type="entry name" value="Plug"/>
    <property type="match status" value="1"/>
</dbReference>
<evidence type="ECO:0000313" key="18">
    <source>
        <dbReference type="EMBL" id="SDJ30635.1"/>
    </source>
</evidence>
<dbReference type="AlphaFoldDB" id="A0A1G8SPG7"/>
<feature type="domain" description="Secretin/TonB short N-terminal" evidence="17">
    <location>
        <begin position="72"/>
        <end position="123"/>
    </location>
</feature>
<evidence type="ECO:0000256" key="2">
    <source>
        <dbReference type="ARBA" id="ARBA00009810"/>
    </source>
</evidence>
<keyword evidence="13 14" id="KW-0998">Cell outer membrane</keyword>
<evidence type="ECO:0000256" key="15">
    <source>
        <dbReference type="RuleBase" id="RU003357"/>
    </source>
</evidence>
<feature type="chain" id="PRO_5011506809" evidence="16">
    <location>
        <begin position="39"/>
        <end position="629"/>
    </location>
</feature>
<evidence type="ECO:0000256" key="11">
    <source>
        <dbReference type="ARBA" id="ARBA00023136"/>
    </source>
</evidence>
<evidence type="ECO:0000256" key="13">
    <source>
        <dbReference type="ARBA" id="ARBA00023237"/>
    </source>
</evidence>
<protein>
    <submittedName>
        <fullName evidence="18">Iron complex outermembrane recepter protein</fullName>
    </submittedName>
</protein>
<organism evidence="18 19">
    <name type="scientific">Billgrantia gudaonensis</name>
    <dbReference type="NCBI Taxonomy" id="376427"/>
    <lineage>
        <taxon>Bacteria</taxon>
        <taxon>Pseudomonadati</taxon>
        <taxon>Pseudomonadota</taxon>
        <taxon>Gammaproteobacteria</taxon>
        <taxon>Oceanospirillales</taxon>
        <taxon>Halomonadaceae</taxon>
        <taxon>Billgrantia</taxon>
    </lineage>
</organism>
<dbReference type="FunFam" id="2.170.130.10:FF:000001">
    <property type="entry name" value="Catecholate siderophore TonB-dependent receptor"/>
    <property type="match status" value="1"/>
</dbReference>
<proteinExistence type="inferred from homology"/>
<keyword evidence="11 14" id="KW-0472">Membrane</keyword>